<evidence type="ECO:0000313" key="3">
    <source>
        <dbReference type="EMBL" id="KAK7253980.1"/>
    </source>
</evidence>
<dbReference type="InterPro" id="IPR045010">
    <property type="entry name" value="MDR_fam"/>
</dbReference>
<sequence length="339" mass="35881">MVLTTECFVARCVTTDEAVAPDCFGFRDVDVPELPPNGLLIKTKFIGLEPYMRIWGIGPQGWGLDNVMDRVPGGKVVGEVVASESERFAVGDLVKTSAQWRAPVTWVVADEKTLVEKLDPTVEPRIYLGLAGSGGRSAKLPLERVARPSAGQVAVVTAAAGTVGLAACQLMKLDGVDVVGTAGTDEKKRLIESLGCKAFNYKTEAAADALKRLAPKGVDFLFDNVAGAIRTAVVEAMNPGAQILTSGRIAQYDAAGGAAGGDEARDAAMIREKKIADHGQFYVGNWESEFVPCTEAIVALYKAGKLVSKDTVSEGFRSLPDAFVGIFLGRNVGRMVVAC</sequence>
<dbReference type="InterPro" id="IPR020843">
    <property type="entry name" value="ER"/>
</dbReference>
<dbReference type="SUPFAM" id="SSF50129">
    <property type="entry name" value="GroES-like"/>
    <property type="match status" value="1"/>
</dbReference>
<evidence type="ECO:0000259" key="2">
    <source>
        <dbReference type="SMART" id="SM00829"/>
    </source>
</evidence>
<dbReference type="PANTHER" id="PTHR43205">
    <property type="entry name" value="PROSTAGLANDIN REDUCTASE"/>
    <property type="match status" value="1"/>
</dbReference>
<feature type="domain" description="Enoyl reductase (ER)" evidence="2">
    <location>
        <begin position="19"/>
        <end position="337"/>
    </location>
</feature>
<gene>
    <name evidence="3" type="ORF">SO694_00003669</name>
</gene>
<dbReference type="InterPro" id="IPR036291">
    <property type="entry name" value="NAD(P)-bd_dom_sf"/>
</dbReference>
<evidence type="ECO:0000313" key="4">
    <source>
        <dbReference type="Proteomes" id="UP001363151"/>
    </source>
</evidence>
<dbReference type="Proteomes" id="UP001363151">
    <property type="component" value="Unassembled WGS sequence"/>
</dbReference>
<reference evidence="3 4" key="1">
    <citation type="submission" date="2024-03" db="EMBL/GenBank/DDBJ databases">
        <title>Aureococcus anophagefferens CCMP1851 and Kratosvirus quantuckense: Draft genome of a second virus-susceptible host strain in the model system.</title>
        <authorList>
            <person name="Chase E."/>
            <person name="Truchon A.R."/>
            <person name="Schepens W."/>
            <person name="Wilhelm S.W."/>
        </authorList>
    </citation>
    <scope>NUCLEOTIDE SEQUENCE [LARGE SCALE GENOMIC DNA]</scope>
    <source>
        <strain evidence="3 4">CCMP1851</strain>
    </source>
</reference>
<dbReference type="Pfam" id="PF16884">
    <property type="entry name" value="ADH_N_2"/>
    <property type="match status" value="1"/>
</dbReference>
<dbReference type="EMBL" id="JBBJCI010000033">
    <property type="protein sequence ID" value="KAK7253980.1"/>
    <property type="molecule type" value="Genomic_DNA"/>
</dbReference>
<protein>
    <submittedName>
        <fullName evidence="3">13-prostaglandin reductase</fullName>
    </submittedName>
</protein>
<evidence type="ECO:0000256" key="1">
    <source>
        <dbReference type="ARBA" id="ARBA00023002"/>
    </source>
</evidence>
<keyword evidence="4" id="KW-1185">Reference proteome</keyword>
<dbReference type="InterPro" id="IPR041694">
    <property type="entry name" value="ADH_N_2"/>
</dbReference>
<comment type="caution">
    <text evidence="3">The sequence shown here is derived from an EMBL/GenBank/DDBJ whole genome shotgun (WGS) entry which is preliminary data.</text>
</comment>
<dbReference type="Pfam" id="PF00107">
    <property type="entry name" value="ADH_zinc_N"/>
    <property type="match status" value="1"/>
</dbReference>
<dbReference type="InterPro" id="IPR013149">
    <property type="entry name" value="ADH-like_C"/>
</dbReference>
<dbReference type="SUPFAM" id="SSF51735">
    <property type="entry name" value="NAD(P)-binding Rossmann-fold domains"/>
    <property type="match status" value="1"/>
</dbReference>
<dbReference type="PANTHER" id="PTHR43205:SF7">
    <property type="entry name" value="PROSTAGLANDIN REDUCTASE 1"/>
    <property type="match status" value="1"/>
</dbReference>
<name>A0ABR1GD76_AURAN</name>
<organism evidence="3 4">
    <name type="scientific">Aureococcus anophagefferens</name>
    <name type="common">Harmful bloom alga</name>
    <dbReference type="NCBI Taxonomy" id="44056"/>
    <lineage>
        <taxon>Eukaryota</taxon>
        <taxon>Sar</taxon>
        <taxon>Stramenopiles</taxon>
        <taxon>Ochrophyta</taxon>
        <taxon>Pelagophyceae</taxon>
        <taxon>Pelagomonadales</taxon>
        <taxon>Pelagomonadaceae</taxon>
        <taxon>Aureococcus</taxon>
    </lineage>
</organism>
<dbReference type="Gene3D" id="3.90.180.10">
    <property type="entry name" value="Medium-chain alcohol dehydrogenases, catalytic domain"/>
    <property type="match status" value="1"/>
</dbReference>
<dbReference type="SMART" id="SM00829">
    <property type="entry name" value="PKS_ER"/>
    <property type="match status" value="1"/>
</dbReference>
<dbReference type="InterPro" id="IPR011032">
    <property type="entry name" value="GroES-like_sf"/>
</dbReference>
<accession>A0ABR1GD76</accession>
<dbReference type="Gene3D" id="3.40.50.720">
    <property type="entry name" value="NAD(P)-binding Rossmann-like Domain"/>
    <property type="match status" value="1"/>
</dbReference>
<proteinExistence type="predicted"/>
<keyword evidence="1" id="KW-0560">Oxidoreductase</keyword>
<dbReference type="CDD" id="cd05288">
    <property type="entry name" value="PGDH"/>
    <property type="match status" value="1"/>
</dbReference>